<gene>
    <name evidence="2" type="ORF">CLV48_104138</name>
</gene>
<keyword evidence="3" id="KW-1185">Reference proteome</keyword>
<protein>
    <submittedName>
        <fullName evidence="2">CAAX prenyl protease-like protein</fullName>
    </submittedName>
</protein>
<dbReference type="RefSeq" id="WP_170069006.1">
    <property type="nucleotide sequence ID" value="NZ_PYGF01000004.1"/>
</dbReference>
<organism evidence="2 3">
    <name type="scientific">Cecembia rubra</name>
    <dbReference type="NCBI Taxonomy" id="1485585"/>
    <lineage>
        <taxon>Bacteria</taxon>
        <taxon>Pseudomonadati</taxon>
        <taxon>Bacteroidota</taxon>
        <taxon>Cytophagia</taxon>
        <taxon>Cytophagales</taxon>
        <taxon>Cyclobacteriaceae</taxon>
        <taxon>Cecembia</taxon>
    </lineage>
</organism>
<feature type="transmembrane region" description="Helical" evidence="1">
    <location>
        <begin position="20"/>
        <end position="50"/>
    </location>
</feature>
<reference evidence="2 3" key="1">
    <citation type="submission" date="2018-03" db="EMBL/GenBank/DDBJ databases">
        <title>Genomic Encyclopedia of Archaeal and Bacterial Type Strains, Phase II (KMG-II): from individual species to whole genera.</title>
        <authorList>
            <person name="Goeker M."/>
        </authorList>
    </citation>
    <scope>NUCLEOTIDE SEQUENCE [LARGE SCALE GENOMIC DNA]</scope>
    <source>
        <strain evidence="2 3">DSM 28057</strain>
    </source>
</reference>
<dbReference type="GO" id="GO:0008233">
    <property type="term" value="F:peptidase activity"/>
    <property type="evidence" value="ECO:0007669"/>
    <property type="project" value="UniProtKB-KW"/>
</dbReference>
<dbReference type="GO" id="GO:0006508">
    <property type="term" value="P:proteolysis"/>
    <property type="evidence" value="ECO:0007669"/>
    <property type="project" value="UniProtKB-KW"/>
</dbReference>
<dbReference type="Proteomes" id="UP000240708">
    <property type="component" value="Unassembled WGS sequence"/>
</dbReference>
<proteinExistence type="predicted"/>
<dbReference type="AlphaFoldDB" id="A0A2P8E663"/>
<evidence type="ECO:0000313" key="2">
    <source>
        <dbReference type="EMBL" id="PSL04964.1"/>
    </source>
</evidence>
<comment type="caution">
    <text evidence="2">The sequence shown here is derived from an EMBL/GenBank/DDBJ whole genome shotgun (WGS) entry which is preliminary data.</text>
</comment>
<keyword evidence="1" id="KW-1133">Transmembrane helix</keyword>
<keyword evidence="1" id="KW-0472">Membrane</keyword>
<feature type="transmembrane region" description="Helical" evidence="1">
    <location>
        <begin position="62"/>
        <end position="79"/>
    </location>
</feature>
<keyword evidence="2" id="KW-0378">Hydrolase</keyword>
<dbReference type="EMBL" id="PYGF01000004">
    <property type="protein sequence ID" value="PSL04964.1"/>
    <property type="molecule type" value="Genomic_DNA"/>
</dbReference>
<evidence type="ECO:0000256" key="1">
    <source>
        <dbReference type="SAM" id="Phobius"/>
    </source>
</evidence>
<keyword evidence="1" id="KW-0812">Transmembrane</keyword>
<name>A0A2P8E663_9BACT</name>
<feature type="transmembrane region" description="Helical" evidence="1">
    <location>
        <begin position="91"/>
        <end position="110"/>
    </location>
</feature>
<accession>A0A2P8E663</accession>
<keyword evidence="2" id="KW-0645">Protease</keyword>
<evidence type="ECO:0000313" key="3">
    <source>
        <dbReference type="Proteomes" id="UP000240708"/>
    </source>
</evidence>
<sequence length="112" mass="13262">MAPVLEELIFRNHLKLKPVNLILSVLIMLFVYWGDGFTFVMLGYFALVWLVKNNKGPKFKLILIYLSSILFGFGHYYQIIDWSNMETLSMFFLRSFPHVFAGLIYAYLYFRS</sequence>